<protein>
    <submittedName>
        <fullName evidence="2">Membrane or secreted protein</fullName>
    </submittedName>
</protein>
<proteinExistence type="predicted"/>
<gene>
    <name evidence="2" type="ORF">EVA_06781</name>
</gene>
<name>J9GCQ5_9ZZZZ</name>
<keyword evidence="1" id="KW-0472">Membrane</keyword>
<evidence type="ECO:0000313" key="2">
    <source>
        <dbReference type="EMBL" id="EJX05112.1"/>
    </source>
</evidence>
<keyword evidence="1" id="KW-1133">Transmembrane helix</keyword>
<evidence type="ECO:0000256" key="1">
    <source>
        <dbReference type="SAM" id="Phobius"/>
    </source>
</evidence>
<dbReference type="AlphaFoldDB" id="J9GCQ5"/>
<comment type="caution">
    <text evidence="2">The sequence shown here is derived from an EMBL/GenBank/DDBJ whole genome shotgun (WGS) entry which is preliminary data.</text>
</comment>
<keyword evidence="1" id="KW-0812">Transmembrane</keyword>
<feature type="transmembrane region" description="Helical" evidence="1">
    <location>
        <begin position="20"/>
        <end position="41"/>
    </location>
</feature>
<sequence length="44" mass="4767">MSLSALMGHKKVNKKLRRQCYIIVLSSCISAVAVVSSWVGVTAM</sequence>
<dbReference type="EMBL" id="AMCI01001575">
    <property type="protein sequence ID" value="EJX05112.1"/>
    <property type="molecule type" value="Genomic_DNA"/>
</dbReference>
<accession>J9GCQ5</accession>
<organism evidence="2">
    <name type="scientific">gut metagenome</name>
    <dbReference type="NCBI Taxonomy" id="749906"/>
    <lineage>
        <taxon>unclassified sequences</taxon>
        <taxon>metagenomes</taxon>
        <taxon>organismal metagenomes</taxon>
    </lineage>
</organism>
<reference evidence="2" key="1">
    <citation type="journal article" date="2012" name="PLoS ONE">
        <title>Gene sets for utilization of primary and secondary nutrition supplies in the distal gut of endangered iberian lynx.</title>
        <authorList>
            <person name="Alcaide M."/>
            <person name="Messina E."/>
            <person name="Richter M."/>
            <person name="Bargiela R."/>
            <person name="Peplies J."/>
            <person name="Huws S.A."/>
            <person name="Newbold C.J."/>
            <person name="Golyshin P.N."/>
            <person name="Simon M.A."/>
            <person name="Lopez G."/>
            <person name="Yakimov M.M."/>
            <person name="Ferrer M."/>
        </authorList>
    </citation>
    <scope>NUCLEOTIDE SEQUENCE</scope>
</reference>